<dbReference type="Proteomes" id="UP001327093">
    <property type="component" value="Unassembled WGS sequence"/>
</dbReference>
<feature type="domain" description="Aldehyde dehydrogenase" evidence="3">
    <location>
        <begin position="4"/>
        <end position="103"/>
    </location>
</feature>
<comment type="caution">
    <text evidence="4">The sequence shown here is derived from an EMBL/GenBank/DDBJ whole genome shotgun (WGS) entry which is preliminary data.</text>
</comment>
<dbReference type="Pfam" id="PF00171">
    <property type="entry name" value="Aldedh"/>
    <property type="match status" value="1"/>
</dbReference>
<evidence type="ECO:0000313" key="5">
    <source>
        <dbReference type="Proteomes" id="UP001327093"/>
    </source>
</evidence>
<dbReference type="RefSeq" id="WP_324267583.1">
    <property type="nucleotide sequence ID" value="NZ_JAWLNX010000016.1"/>
</dbReference>
<keyword evidence="5" id="KW-1185">Reference proteome</keyword>
<dbReference type="InterPro" id="IPR047110">
    <property type="entry name" value="GABD/Sad-like"/>
</dbReference>
<evidence type="ECO:0000313" key="4">
    <source>
        <dbReference type="EMBL" id="MEB3370098.1"/>
    </source>
</evidence>
<dbReference type="EMBL" id="JAWLNX010000016">
    <property type="protein sequence ID" value="MEB3370098.1"/>
    <property type="molecule type" value="Genomic_DNA"/>
</dbReference>
<reference evidence="4 5" key="1">
    <citation type="submission" date="2023-10" db="EMBL/GenBank/DDBJ databases">
        <title>Saccharopolyspora sp. nov., isolated from mangrove soil.</title>
        <authorList>
            <person name="Lu Y."/>
            <person name="Liu W."/>
        </authorList>
    </citation>
    <scope>NUCLEOTIDE SEQUENCE [LARGE SCALE GENOMIC DNA]</scope>
    <source>
        <strain evidence="4 5">S2-29</strain>
    </source>
</reference>
<name>A0ABU6AF41_9PSEU</name>
<dbReference type="SUPFAM" id="SSF53720">
    <property type="entry name" value="ALDH-like"/>
    <property type="match status" value="1"/>
</dbReference>
<dbReference type="PANTHER" id="PTHR43217">
    <property type="entry name" value="SUCCINATE SEMIALDEHYDE DEHYDROGENASE [NAD(P)+] SAD"/>
    <property type="match status" value="1"/>
</dbReference>
<proteinExistence type="predicted"/>
<evidence type="ECO:0000259" key="3">
    <source>
        <dbReference type="Pfam" id="PF00171"/>
    </source>
</evidence>
<evidence type="ECO:0000256" key="2">
    <source>
        <dbReference type="SAM" id="MobiDB-lite"/>
    </source>
</evidence>
<accession>A0ABU6AF41</accession>
<feature type="region of interest" description="Disordered" evidence="2">
    <location>
        <begin position="143"/>
        <end position="163"/>
    </location>
</feature>
<dbReference type="InterPro" id="IPR015590">
    <property type="entry name" value="Aldehyde_DH_dom"/>
</dbReference>
<evidence type="ECO:0000256" key="1">
    <source>
        <dbReference type="ARBA" id="ARBA00023002"/>
    </source>
</evidence>
<keyword evidence="1" id="KW-0560">Oxidoreductase</keyword>
<dbReference type="InterPro" id="IPR016162">
    <property type="entry name" value="Ald_DH_N"/>
</dbReference>
<protein>
    <submittedName>
        <fullName evidence="4">Aldehyde dehydrogenase family protein</fullName>
    </submittedName>
</protein>
<sequence length="163" mass="17554">MNTAITTINPATGSEIATYPGHDAEHIEAALTATHAAAAKWAATPLQDRLALLAKLAESLRAHSTEYADLITREMGKPLTESSGEIEKSAVTAEFYVDNAPEILADGPVDIDGARAWIGVRAKRCGLRRHALELSVLAGHALRDPDPRHRERGAAQALPQRHR</sequence>
<dbReference type="Gene3D" id="3.40.605.10">
    <property type="entry name" value="Aldehyde Dehydrogenase, Chain A, domain 1"/>
    <property type="match status" value="1"/>
</dbReference>
<gene>
    <name evidence="4" type="ORF">R4I43_22070</name>
</gene>
<dbReference type="InterPro" id="IPR016161">
    <property type="entry name" value="Ald_DH/histidinol_DH"/>
</dbReference>
<organism evidence="4 5">
    <name type="scientific">Saccharopolyspora mangrovi</name>
    <dbReference type="NCBI Taxonomy" id="3082379"/>
    <lineage>
        <taxon>Bacteria</taxon>
        <taxon>Bacillati</taxon>
        <taxon>Actinomycetota</taxon>
        <taxon>Actinomycetes</taxon>
        <taxon>Pseudonocardiales</taxon>
        <taxon>Pseudonocardiaceae</taxon>
        <taxon>Saccharopolyspora</taxon>
    </lineage>
</organism>
<dbReference type="PANTHER" id="PTHR43217:SF1">
    <property type="entry name" value="SUCCINATE SEMIALDEHYDE DEHYDROGENASE [NAD(P)+] SAD"/>
    <property type="match status" value="1"/>
</dbReference>
<feature type="compositionally biased region" description="Basic and acidic residues" evidence="2">
    <location>
        <begin position="143"/>
        <end position="153"/>
    </location>
</feature>